<sequence>MFRNMQFWIYIFALMMSNLSESAEKKDIVYHVHGKVTGGAKNVYVTLQLHFLKKPLFNFNPTTLRNEYPTLVEETIKVCTDPSCTNKVEHVRTKVPDGMDASDEYYETYEFWANNIDLPGQSYQLIFGREEYNRQVVPMAFYKIVREGSISGDDKGEITTKEDQVVNVRMEKSE</sequence>
<evidence type="ECO:0000256" key="1">
    <source>
        <dbReference type="SAM" id="SignalP"/>
    </source>
</evidence>
<feature type="chain" id="PRO_5038047795" evidence="1">
    <location>
        <begin position="23"/>
        <end position="174"/>
    </location>
</feature>
<accession>A0A915ISW9</accession>
<evidence type="ECO:0000313" key="3">
    <source>
        <dbReference type="WBParaSite" id="nRc.2.0.1.t16464-RA"/>
    </source>
</evidence>
<dbReference type="AlphaFoldDB" id="A0A915ISW9"/>
<keyword evidence="2" id="KW-1185">Reference proteome</keyword>
<proteinExistence type="predicted"/>
<organism evidence="2 3">
    <name type="scientific">Romanomermis culicivorax</name>
    <name type="common">Nematode worm</name>
    <dbReference type="NCBI Taxonomy" id="13658"/>
    <lineage>
        <taxon>Eukaryota</taxon>
        <taxon>Metazoa</taxon>
        <taxon>Ecdysozoa</taxon>
        <taxon>Nematoda</taxon>
        <taxon>Enoplea</taxon>
        <taxon>Dorylaimia</taxon>
        <taxon>Mermithida</taxon>
        <taxon>Mermithoidea</taxon>
        <taxon>Mermithidae</taxon>
        <taxon>Romanomermis</taxon>
    </lineage>
</organism>
<protein>
    <submittedName>
        <fullName evidence="3">Uncharacterized protein</fullName>
    </submittedName>
</protein>
<dbReference type="WBParaSite" id="nRc.2.0.1.t16464-RA">
    <property type="protein sequence ID" value="nRc.2.0.1.t16464-RA"/>
    <property type="gene ID" value="nRc.2.0.1.g16464"/>
</dbReference>
<reference evidence="3" key="1">
    <citation type="submission" date="2022-11" db="UniProtKB">
        <authorList>
            <consortium name="WormBaseParasite"/>
        </authorList>
    </citation>
    <scope>IDENTIFICATION</scope>
</reference>
<keyword evidence="1" id="KW-0732">Signal</keyword>
<evidence type="ECO:0000313" key="2">
    <source>
        <dbReference type="Proteomes" id="UP000887565"/>
    </source>
</evidence>
<name>A0A915ISW9_ROMCU</name>
<feature type="signal peptide" evidence="1">
    <location>
        <begin position="1"/>
        <end position="22"/>
    </location>
</feature>
<dbReference type="Proteomes" id="UP000887565">
    <property type="component" value="Unplaced"/>
</dbReference>